<dbReference type="Pfam" id="PF01225">
    <property type="entry name" value="Mur_ligase"/>
    <property type="match status" value="1"/>
</dbReference>
<dbReference type="InterPro" id="IPR005863">
    <property type="entry name" value="UDP-N-AcMur_synth"/>
</dbReference>
<dbReference type="Gene3D" id="3.90.190.20">
    <property type="entry name" value="Mur ligase, C-terminal domain"/>
    <property type="match status" value="1"/>
</dbReference>
<dbReference type="GO" id="GO:0071555">
    <property type="term" value="P:cell wall organization"/>
    <property type="evidence" value="ECO:0007669"/>
    <property type="project" value="UniProtKB-KW"/>
</dbReference>
<comment type="pathway">
    <text evidence="10 11">Cell wall biogenesis; peptidoglycan biosynthesis.</text>
</comment>
<feature type="domain" description="Mur ligase C-terminal" evidence="13">
    <location>
        <begin position="302"/>
        <end position="384"/>
    </location>
</feature>
<dbReference type="GO" id="GO:0005524">
    <property type="term" value="F:ATP binding"/>
    <property type="evidence" value="ECO:0007669"/>
    <property type="project" value="UniProtKB-UniRule"/>
</dbReference>
<sequence length="428" mass="46779">MDIAALYSLFKKHPSVQTDTRKLQAGDLFFALKGPSFNGNQFALQALEAGAAYAIIDEAPAMPNNRLILINDVLSTLQQLAGYHRSQFNIPFIAITGSNGKTTTKELVHAVLNAHFTTSTTQGNLNNHIGIPLTLLRVPANAQMAVVEMGANHQKEIEGYCAYTRPTHGIITNAGKAHLEGFGGVEGVKKGKGELFDFLRANDGTAFAFDDYDYLHKMSQGIQEIVWYGTEKGNITGSVLASEPFLQVAIHQGASFASLQTQLVGDYNLPNVLCAITIGKYFGVPDDAIKQAIENYKPGNSRSQLVEKGTNSIILDAYNANPSSMRAAIQNFAALQAPSKVLLLGAMMELGPESQQEHQALANLLQQYSWKQVVLVGGDFKNVTSPYLYLEDALQAREWLQQQHFEHTHILVKGSRSTGMERVLAEQL</sequence>
<dbReference type="SUPFAM" id="SSF53623">
    <property type="entry name" value="MurD-like peptide ligases, catalytic domain"/>
    <property type="match status" value="1"/>
</dbReference>
<keyword evidence="4 10" id="KW-0547">Nucleotide-binding</keyword>
<evidence type="ECO:0000313" key="16">
    <source>
        <dbReference type="Proteomes" id="UP000627292"/>
    </source>
</evidence>
<name>A0A917J2N2_9BACT</name>
<dbReference type="Gene3D" id="3.40.1390.10">
    <property type="entry name" value="MurE/MurF, N-terminal domain"/>
    <property type="match status" value="1"/>
</dbReference>
<evidence type="ECO:0000313" key="15">
    <source>
        <dbReference type="EMBL" id="GGH79936.1"/>
    </source>
</evidence>
<reference evidence="15" key="1">
    <citation type="journal article" date="2014" name="Int. J. Syst. Evol. Microbiol.">
        <title>Complete genome sequence of Corynebacterium casei LMG S-19264T (=DSM 44701T), isolated from a smear-ripened cheese.</title>
        <authorList>
            <consortium name="US DOE Joint Genome Institute (JGI-PGF)"/>
            <person name="Walter F."/>
            <person name="Albersmeier A."/>
            <person name="Kalinowski J."/>
            <person name="Ruckert C."/>
        </authorList>
    </citation>
    <scope>NUCLEOTIDE SEQUENCE</scope>
    <source>
        <strain evidence="15">CGMCC 1.15290</strain>
    </source>
</reference>
<feature type="binding site" evidence="10">
    <location>
        <begin position="97"/>
        <end position="103"/>
    </location>
    <ligand>
        <name>ATP</name>
        <dbReference type="ChEBI" id="CHEBI:30616"/>
    </ligand>
</feature>
<dbReference type="InterPro" id="IPR000713">
    <property type="entry name" value="Mur_ligase_N"/>
</dbReference>
<dbReference type="SUPFAM" id="SSF63418">
    <property type="entry name" value="MurE/MurF N-terminal domain"/>
    <property type="match status" value="1"/>
</dbReference>
<comment type="catalytic activity">
    <reaction evidence="10 11">
        <text>D-alanyl-D-alanine + UDP-N-acetyl-alpha-D-muramoyl-L-alanyl-gamma-D-glutamyl-meso-2,6-diaminopimelate + ATP = UDP-N-acetyl-alpha-D-muramoyl-L-alanyl-gamma-D-glutamyl-meso-2,6-diaminopimeloyl-D-alanyl-D-alanine + ADP + phosphate + H(+)</text>
        <dbReference type="Rhea" id="RHEA:28374"/>
        <dbReference type="ChEBI" id="CHEBI:15378"/>
        <dbReference type="ChEBI" id="CHEBI:30616"/>
        <dbReference type="ChEBI" id="CHEBI:43474"/>
        <dbReference type="ChEBI" id="CHEBI:57822"/>
        <dbReference type="ChEBI" id="CHEBI:61386"/>
        <dbReference type="ChEBI" id="CHEBI:83905"/>
        <dbReference type="ChEBI" id="CHEBI:456216"/>
        <dbReference type="EC" id="6.3.2.10"/>
    </reaction>
</comment>
<comment type="caution">
    <text evidence="15">The sequence shown here is derived from an EMBL/GenBank/DDBJ whole genome shotgun (WGS) entry which is preliminary data.</text>
</comment>
<accession>A0A917J2N2</accession>
<dbReference type="InterPro" id="IPR036615">
    <property type="entry name" value="Mur_ligase_C_dom_sf"/>
</dbReference>
<dbReference type="InterPro" id="IPR004101">
    <property type="entry name" value="Mur_ligase_C"/>
</dbReference>
<dbReference type="Proteomes" id="UP000627292">
    <property type="component" value="Unassembled WGS sequence"/>
</dbReference>
<dbReference type="HAMAP" id="MF_02019">
    <property type="entry name" value="MurF"/>
    <property type="match status" value="1"/>
</dbReference>
<feature type="domain" description="Mur ligase central" evidence="14">
    <location>
        <begin position="95"/>
        <end position="278"/>
    </location>
</feature>
<feature type="domain" description="Mur ligase N-terminal catalytic" evidence="12">
    <location>
        <begin position="16"/>
        <end position="61"/>
    </location>
</feature>
<dbReference type="RefSeq" id="WP_188957677.1">
    <property type="nucleotide sequence ID" value="NZ_BMIB01000005.1"/>
</dbReference>
<proteinExistence type="inferred from homology"/>
<evidence type="ECO:0000259" key="14">
    <source>
        <dbReference type="Pfam" id="PF08245"/>
    </source>
</evidence>
<evidence type="ECO:0000256" key="6">
    <source>
        <dbReference type="ARBA" id="ARBA00022960"/>
    </source>
</evidence>
<keyword evidence="1 10" id="KW-0963">Cytoplasm</keyword>
<evidence type="ECO:0000256" key="9">
    <source>
        <dbReference type="ARBA" id="ARBA00023316"/>
    </source>
</evidence>
<evidence type="ECO:0000259" key="13">
    <source>
        <dbReference type="Pfam" id="PF02875"/>
    </source>
</evidence>
<keyword evidence="5 10" id="KW-0067">ATP-binding</keyword>
<dbReference type="InterPro" id="IPR013221">
    <property type="entry name" value="Mur_ligase_cen"/>
</dbReference>
<dbReference type="Pfam" id="PF08245">
    <property type="entry name" value="Mur_ligase_M"/>
    <property type="match status" value="1"/>
</dbReference>
<dbReference type="PANTHER" id="PTHR43024">
    <property type="entry name" value="UDP-N-ACETYLMURAMOYL-TRIPEPTIDE--D-ALANYL-D-ALANINE LIGASE"/>
    <property type="match status" value="1"/>
</dbReference>
<reference evidence="15" key="2">
    <citation type="submission" date="2020-09" db="EMBL/GenBank/DDBJ databases">
        <authorList>
            <person name="Sun Q."/>
            <person name="Zhou Y."/>
        </authorList>
    </citation>
    <scope>NUCLEOTIDE SEQUENCE</scope>
    <source>
        <strain evidence="15">CGMCC 1.15290</strain>
    </source>
</reference>
<comment type="similarity">
    <text evidence="10">Belongs to the MurCDEF family. MurF subfamily.</text>
</comment>
<dbReference type="Pfam" id="PF02875">
    <property type="entry name" value="Mur_ligase_C"/>
    <property type="match status" value="1"/>
</dbReference>
<dbReference type="NCBIfam" id="TIGR01143">
    <property type="entry name" value="murF"/>
    <property type="match status" value="1"/>
</dbReference>
<dbReference type="AlphaFoldDB" id="A0A917J2N2"/>
<evidence type="ECO:0000256" key="5">
    <source>
        <dbReference type="ARBA" id="ARBA00022840"/>
    </source>
</evidence>
<dbReference type="InterPro" id="IPR036565">
    <property type="entry name" value="Mur-like_cat_sf"/>
</dbReference>
<dbReference type="InterPro" id="IPR035911">
    <property type="entry name" value="MurE/MurF_N"/>
</dbReference>
<dbReference type="PANTHER" id="PTHR43024:SF1">
    <property type="entry name" value="UDP-N-ACETYLMURAMOYL-TRIPEPTIDE--D-ALANYL-D-ALANINE LIGASE"/>
    <property type="match status" value="1"/>
</dbReference>
<keyword evidence="7 10" id="KW-0573">Peptidoglycan synthesis</keyword>
<evidence type="ECO:0000256" key="4">
    <source>
        <dbReference type="ARBA" id="ARBA00022741"/>
    </source>
</evidence>
<evidence type="ECO:0000256" key="1">
    <source>
        <dbReference type="ARBA" id="ARBA00022490"/>
    </source>
</evidence>
<comment type="subcellular location">
    <subcellularLocation>
        <location evidence="10 11">Cytoplasm</location>
    </subcellularLocation>
</comment>
<protein>
    <recommendedName>
        <fullName evidence="10 11">UDP-N-acetylmuramoyl-tripeptide--D-alanyl-D-alanine ligase</fullName>
        <ecNumber evidence="10 11">6.3.2.10</ecNumber>
    </recommendedName>
    <alternativeName>
        <fullName evidence="10">D-alanyl-D-alanine-adding enzyme</fullName>
    </alternativeName>
</protein>
<dbReference type="GO" id="GO:0005737">
    <property type="term" value="C:cytoplasm"/>
    <property type="evidence" value="ECO:0007669"/>
    <property type="project" value="UniProtKB-SubCell"/>
</dbReference>
<evidence type="ECO:0000256" key="7">
    <source>
        <dbReference type="ARBA" id="ARBA00022984"/>
    </source>
</evidence>
<dbReference type="InterPro" id="IPR051046">
    <property type="entry name" value="MurCDEF_CellWall_CoF430Synth"/>
</dbReference>
<evidence type="ECO:0000256" key="2">
    <source>
        <dbReference type="ARBA" id="ARBA00022598"/>
    </source>
</evidence>
<evidence type="ECO:0000256" key="10">
    <source>
        <dbReference type="HAMAP-Rule" id="MF_02019"/>
    </source>
</evidence>
<comment type="function">
    <text evidence="10 11">Involved in cell wall formation. Catalyzes the final step in the synthesis of UDP-N-acetylmuramoyl-pentapeptide, the precursor of murein.</text>
</comment>
<evidence type="ECO:0000256" key="3">
    <source>
        <dbReference type="ARBA" id="ARBA00022618"/>
    </source>
</evidence>
<keyword evidence="8 10" id="KW-0131">Cell cycle</keyword>
<evidence type="ECO:0000256" key="11">
    <source>
        <dbReference type="RuleBase" id="RU004136"/>
    </source>
</evidence>
<dbReference type="EMBL" id="BMIB01000005">
    <property type="protein sequence ID" value="GGH79936.1"/>
    <property type="molecule type" value="Genomic_DNA"/>
</dbReference>
<gene>
    <name evidence="10 15" type="primary">murF</name>
    <name evidence="15" type="ORF">GCM10011379_50060</name>
</gene>
<evidence type="ECO:0000259" key="12">
    <source>
        <dbReference type="Pfam" id="PF01225"/>
    </source>
</evidence>
<dbReference type="GO" id="GO:0009252">
    <property type="term" value="P:peptidoglycan biosynthetic process"/>
    <property type="evidence" value="ECO:0007669"/>
    <property type="project" value="UniProtKB-UniRule"/>
</dbReference>
<dbReference type="GO" id="GO:0051301">
    <property type="term" value="P:cell division"/>
    <property type="evidence" value="ECO:0007669"/>
    <property type="project" value="UniProtKB-KW"/>
</dbReference>
<dbReference type="EC" id="6.3.2.10" evidence="10 11"/>
<keyword evidence="3 10" id="KW-0132">Cell division</keyword>
<dbReference type="GO" id="GO:0008360">
    <property type="term" value="P:regulation of cell shape"/>
    <property type="evidence" value="ECO:0007669"/>
    <property type="project" value="UniProtKB-KW"/>
</dbReference>
<organism evidence="15 16">
    <name type="scientific">Filimonas zeae</name>
    <dbReference type="NCBI Taxonomy" id="1737353"/>
    <lineage>
        <taxon>Bacteria</taxon>
        <taxon>Pseudomonadati</taxon>
        <taxon>Bacteroidota</taxon>
        <taxon>Chitinophagia</taxon>
        <taxon>Chitinophagales</taxon>
        <taxon>Chitinophagaceae</taxon>
        <taxon>Filimonas</taxon>
    </lineage>
</organism>
<keyword evidence="2 10" id="KW-0436">Ligase</keyword>
<keyword evidence="6 10" id="KW-0133">Cell shape</keyword>
<dbReference type="SUPFAM" id="SSF53244">
    <property type="entry name" value="MurD-like peptide ligases, peptide-binding domain"/>
    <property type="match status" value="1"/>
</dbReference>
<keyword evidence="16" id="KW-1185">Reference proteome</keyword>
<dbReference type="GO" id="GO:0047480">
    <property type="term" value="F:UDP-N-acetylmuramoyl-tripeptide-D-alanyl-D-alanine ligase activity"/>
    <property type="evidence" value="ECO:0007669"/>
    <property type="project" value="UniProtKB-UniRule"/>
</dbReference>
<evidence type="ECO:0000256" key="8">
    <source>
        <dbReference type="ARBA" id="ARBA00023306"/>
    </source>
</evidence>
<keyword evidence="9 10" id="KW-0961">Cell wall biogenesis/degradation</keyword>
<dbReference type="Gene3D" id="3.40.1190.10">
    <property type="entry name" value="Mur-like, catalytic domain"/>
    <property type="match status" value="1"/>
</dbReference>